<comment type="caution">
    <text evidence="9">The sequence shown here is derived from an EMBL/GenBank/DDBJ whole genome shotgun (WGS) entry which is preliminary data.</text>
</comment>
<evidence type="ECO:0000313" key="9">
    <source>
        <dbReference type="EMBL" id="GHE16221.1"/>
    </source>
</evidence>
<evidence type="ECO:0000256" key="3">
    <source>
        <dbReference type="ARBA" id="ARBA00022475"/>
    </source>
</evidence>
<feature type="transmembrane region" description="Helical" evidence="8">
    <location>
        <begin position="201"/>
        <end position="221"/>
    </location>
</feature>
<comment type="subcellular location">
    <subcellularLocation>
        <location evidence="1">Cell membrane</location>
        <topology evidence="1">Multi-pass membrane protein</topology>
    </subcellularLocation>
</comment>
<dbReference type="Pfam" id="PF02386">
    <property type="entry name" value="TrkH"/>
    <property type="match status" value="1"/>
</dbReference>
<keyword evidence="3" id="KW-1003">Cell membrane</keyword>
<evidence type="ECO:0000256" key="7">
    <source>
        <dbReference type="ARBA" id="ARBA00023136"/>
    </source>
</evidence>
<reference evidence="10" key="1">
    <citation type="journal article" date="2019" name="Int. J. Syst. Evol. Microbiol.">
        <title>The Global Catalogue of Microorganisms (GCM) 10K type strain sequencing project: providing services to taxonomists for standard genome sequencing and annotation.</title>
        <authorList>
            <consortium name="The Broad Institute Genomics Platform"/>
            <consortium name="The Broad Institute Genome Sequencing Center for Infectious Disease"/>
            <person name="Wu L."/>
            <person name="Ma J."/>
        </authorList>
    </citation>
    <scope>NUCLEOTIDE SEQUENCE [LARGE SCALE GENOMIC DNA]</scope>
    <source>
        <strain evidence="10">CGMCC 1.12791</strain>
    </source>
</reference>
<feature type="transmembrane region" description="Helical" evidence="8">
    <location>
        <begin position="20"/>
        <end position="41"/>
    </location>
</feature>
<protein>
    <submittedName>
        <fullName evidence="9">Potassium transporter Trk</fullName>
    </submittedName>
</protein>
<keyword evidence="6" id="KW-0406">Ion transport</keyword>
<evidence type="ECO:0000256" key="4">
    <source>
        <dbReference type="ARBA" id="ARBA00022692"/>
    </source>
</evidence>
<dbReference type="EMBL" id="BNAD01000001">
    <property type="protein sequence ID" value="GHE16221.1"/>
    <property type="molecule type" value="Genomic_DNA"/>
</dbReference>
<keyword evidence="4 8" id="KW-0812">Transmembrane</keyword>
<accession>A0ABQ3HG38</accession>
<dbReference type="InterPro" id="IPR003445">
    <property type="entry name" value="Cat_transpt"/>
</dbReference>
<keyword evidence="2" id="KW-0813">Transport</keyword>
<feature type="transmembrane region" description="Helical" evidence="8">
    <location>
        <begin position="308"/>
        <end position="336"/>
    </location>
</feature>
<feature type="transmembrane region" description="Helical" evidence="8">
    <location>
        <begin position="241"/>
        <end position="260"/>
    </location>
</feature>
<dbReference type="Proteomes" id="UP000597341">
    <property type="component" value="Unassembled WGS sequence"/>
</dbReference>
<evidence type="ECO:0000256" key="1">
    <source>
        <dbReference type="ARBA" id="ARBA00004651"/>
    </source>
</evidence>
<feature type="transmembrane region" description="Helical" evidence="8">
    <location>
        <begin position="53"/>
        <end position="72"/>
    </location>
</feature>
<evidence type="ECO:0000256" key="6">
    <source>
        <dbReference type="ARBA" id="ARBA00023065"/>
    </source>
</evidence>
<evidence type="ECO:0000256" key="5">
    <source>
        <dbReference type="ARBA" id="ARBA00022989"/>
    </source>
</evidence>
<evidence type="ECO:0000256" key="2">
    <source>
        <dbReference type="ARBA" id="ARBA00022448"/>
    </source>
</evidence>
<feature type="transmembrane region" description="Helical" evidence="8">
    <location>
        <begin position="356"/>
        <end position="382"/>
    </location>
</feature>
<proteinExistence type="predicted"/>
<dbReference type="PANTHER" id="PTHR32024">
    <property type="entry name" value="TRK SYSTEM POTASSIUM UPTAKE PROTEIN TRKG-RELATED"/>
    <property type="match status" value="1"/>
</dbReference>
<keyword evidence="5 8" id="KW-1133">Transmembrane helix</keyword>
<organism evidence="9 10">
    <name type="scientific">Nocardioides flavus</name>
    <name type="common">ex Wang et al. 2016</name>
    <dbReference type="NCBI Taxonomy" id="2058780"/>
    <lineage>
        <taxon>Bacteria</taxon>
        <taxon>Bacillati</taxon>
        <taxon>Actinomycetota</taxon>
        <taxon>Actinomycetes</taxon>
        <taxon>Propionibacteriales</taxon>
        <taxon>Nocardioidaceae</taxon>
        <taxon>Nocardioides</taxon>
    </lineage>
</organism>
<name>A0ABQ3HG38_9ACTN</name>
<sequence>MTASLVRVLRRDGGPFFRHPAQVVVVAFALAVLVGTALLMLPAARTEQVAAPFVVALFTSTSAVCVTGLVVVDTPSYWSTFGEVVILALIQVGGFGIMTLASLLGLLVFRRLGLRSRLTAAAETKATGLGDVRTVVKGVVAISLLFEAVTAVLLTLRFVWGYDEEWGRATYLGVFHAVSAFNNAGFALYSDSLMGFVSDPWICLPIAFAVVAGGLGFPVWLELYRRFHPTWAWSMHTRMTLTATATLLVLGTVFVTASEWSNPATLGALSAPDRLLAGFFQAVMPRTAGFNSLDYGQMNDGTLLGTMILMFIGGGSAGTAGGIKVTTFVLLFFAILAEVRGESDVRAFGRRVDPRAIRQALTVALLAVGAVVASTLLVLQLAAVSTEDALFEVVSAFATVGLSTGITADLPTSVHLVLVLLMFTGRLGPITLVSALAMRDRTHLHRLPEGRPIIG</sequence>
<evidence type="ECO:0000256" key="8">
    <source>
        <dbReference type="SAM" id="Phobius"/>
    </source>
</evidence>
<dbReference type="PANTHER" id="PTHR32024:SF1">
    <property type="entry name" value="KTR SYSTEM POTASSIUM UPTAKE PROTEIN B"/>
    <property type="match status" value="1"/>
</dbReference>
<feature type="transmembrane region" description="Helical" evidence="8">
    <location>
        <begin position="84"/>
        <end position="109"/>
    </location>
</feature>
<feature type="transmembrane region" description="Helical" evidence="8">
    <location>
        <begin position="139"/>
        <end position="160"/>
    </location>
</feature>
<keyword evidence="7 8" id="KW-0472">Membrane</keyword>
<gene>
    <name evidence="9" type="ORF">GCM10011376_08310</name>
</gene>
<dbReference type="RefSeq" id="WP_229856067.1">
    <property type="nucleotide sequence ID" value="NZ_BNAD01000001.1"/>
</dbReference>
<evidence type="ECO:0000313" key="10">
    <source>
        <dbReference type="Proteomes" id="UP000597341"/>
    </source>
</evidence>
<feature type="transmembrane region" description="Helical" evidence="8">
    <location>
        <begin position="414"/>
        <end position="437"/>
    </location>
</feature>
<keyword evidence="10" id="KW-1185">Reference proteome</keyword>